<dbReference type="RefSeq" id="WP_182322936.1">
    <property type="nucleotide sequence ID" value="NZ_JACGDE010000007.1"/>
</dbReference>
<feature type="transmembrane region" description="Helical" evidence="7">
    <location>
        <begin position="385"/>
        <end position="408"/>
    </location>
</feature>
<dbReference type="PANTHER" id="PTHR32309">
    <property type="entry name" value="TYROSINE-PROTEIN KINASE"/>
    <property type="match status" value="1"/>
</dbReference>
<evidence type="ECO:0000259" key="9">
    <source>
        <dbReference type="Pfam" id="PF13807"/>
    </source>
</evidence>
<keyword evidence="5 7" id="KW-0472">Membrane</keyword>
<evidence type="ECO:0000256" key="5">
    <source>
        <dbReference type="ARBA" id="ARBA00023136"/>
    </source>
</evidence>
<feature type="domain" description="Tyrosine-protein kinase G-rich" evidence="9">
    <location>
        <begin position="355"/>
        <end position="406"/>
    </location>
</feature>
<evidence type="ECO:0000313" key="10">
    <source>
        <dbReference type="EMBL" id="MBA6065588.1"/>
    </source>
</evidence>
<evidence type="ECO:0000256" key="6">
    <source>
        <dbReference type="SAM" id="Coils"/>
    </source>
</evidence>
<evidence type="ECO:0000256" key="4">
    <source>
        <dbReference type="ARBA" id="ARBA00022989"/>
    </source>
</evidence>
<feature type="coiled-coil region" evidence="6">
    <location>
        <begin position="210"/>
        <end position="244"/>
    </location>
</feature>
<name>A0A7W2JUU7_9PSED</name>
<dbReference type="Gene3D" id="3.30.1890.10">
    <property type="entry name" value="FepE-like"/>
    <property type="match status" value="2"/>
</dbReference>
<evidence type="ECO:0000256" key="1">
    <source>
        <dbReference type="ARBA" id="ARBA00004651"/>
    </source>
</evidence>
<dbReference type="InterPro" id="IPR003856">
    <property type="entry name" value="LPS_length_determ_N"/>
</dbReference>
<gene>
    <name evidence="10" type="ORF">H4C75_12525</name>
</gene>
<evidence type="ECO:0000256" key="2">
    <source>
        <dbReference type="ARBA" id="ARBA00022475"/>
    </source>
</evidence>
<keyword evidence="3 7" id="KW-0812">Transmembrane</keyword>
<feature type="transmembrane region" description="Helical" evidence="7">
    <location>
        <begin position="27"/>
        <end position="46"/>
    </location>
</feature>
<evidence type="ECO:0000313" key="11">
    <source>
        <dbReference type="Proteomes" id="UP000541770"/>
    </source>
</evidence>
<dbReference type="Pfam" id="PF13807">
    <property type="entry name" value="GNVR"/>
    <property type="match status" value="1"/>
</dbReference>
<dbReference type="GO" id="GO:0004713">
    <property type="term" value="F:protein tyrosine kinase activity"/>
    <property type="evidence" value="ECO:0007669"/>
    <property type="project" value="TreeGrafter"/>
</dbReference>
<keyword evidence="6" id="KW-0175">Coiled coil</keyword>
<protein>
    <submittedName>
        <fullName evidence="10">Chain-length determining protein</fullName>
    </submittedName>
</protein>
<keyword evidence="2" id="KW-1003">Cell membrane</keyword>
<sequence length="440" mass="48008">MEHYTPTPVGDGVGTAQIIRALWGQRVLVAFVAVTIAVLALAYAMLVQPVFRATTVLQPVSIAQLEVLGRSELYDLTPSSALSRIASALDSYEARSGYFQEWVASHPSSADNQDLDKMFLKYDKALDVTVSDMAKSPRPQVTVAFDYAKGVAGADYLNGYVNYVLRREAAAINREIKSIIAGRVKEAELTLGTARAAYQFSKASRIAQLRENDDIRRAQLNDELKALRQQLKIARQDRIALLAEAEGIARSLGIQKLVTPSSLAQLSGSGNVIRAELNYNQNPLYFMGVEALQAERNALASRKSDDFTEPRIAQIVKELSMLGSNREAQAIAERADEDLFISDVEASRRELARLQALEKSIEIGVIAKVDRPAFISDEPVKPNRFAIIAMGVIFGVVIGLLVALVRFFMVQASRVGQSGVLYAPSAPLVQATPGAALLRD</sequence>
<dbReference type="GO" id="GO:0005886">
    <property type="term" value="C:plasma membrane"/>
    <property type="evidence" value="ECO:0007669"/>
    <property type="project" value="UniProtKB-SubCell"/>
</dbReference>
<dbReference type="InterPro" id="IPR050445">
    <property type="entry name" value="Bact_polysacc_biosynth/exp"/>
</dbReference>
<reference evidence="10 11" key="1">
    <citation type="submission" date="2020-07" db="EMBL/GenBank/DDBJ databases">
        <title>Diversity of carbapenemase encoding genes among Pseudomonas putida group clinical isolates in a tertiary Brazilian hospital.</title>
        <authorList>
            <person name="Alberto-Lei F."/>
            <person name="Nodari C.S."/>
            <person name="Streling A.P."/>
            <person name="Paulino J.T."/>
            <person name="Bessa-Neto F.O."/>
            <person name="Cayo R."/>
            <person name="Gales A.C."/>
        </authorList>
    </citation>
    <scope>NUCLEOTIDE SEQUENCE [LARGE SCALE GENOMIC DNA]</scope>
    <source>
        <strain evidence="10 11">14802</strain>
    </source>
</reference>
<feature type="domain" description="Polysaccharide chain length determinant N-terminal" evidence="8">
    <location>
        <begin position="17"/>
        <end position="98"/>
    </location>
</feature>
<dbReference type="InterPro" id="IPR032807">
    <property type="entry name" value="GNVR"/>
</dbReference>
<dbReference type="AlphaFoldDB" id="A0A7W2JUU7"/>
<accession>A0A7W2JUU7</accession>
<dbReference type="Proteomes" id="UP000541770">
    <property type="component" value="Unassembled WGS sequence"/>
</dbReference>
<keyword evidence="4 7" id="KW-1133">Transmembrane helix</keyword>
<proteinExistence type="predicted"/>
<dbReference type="EMBL" id="JACGDE010000007">
    <property type="protein sequence ID" value="MBA6065588.1"/>
    <property type="molecule type" value="Genomic_DNA"/>
</dbReference>
<comment type="caution">
    <text evidence="10">The sequence shown here is derived from an EMBL/GenBank/DDBJ whole genome shotgun (WGS) entry which is preliminary data.</text>
</comment>
<evidence type="ECO:0000256" key="7">
    <source>
        <dbReference type="SAM" id="Phobius"/>
    </source>
</evidence>
<organism evidence="10 11">
    <name type="scientific">Pseudomonas mosselii</name>
    <dbReference type="NCBI Taxonomy" id="78327"/>
    <lineage>
        <taxon>Bacteria</taxon>
        <taxon>Pseudomonadati</taxon>
        <taxon>Pseudomonadota</taxon>
        <taxon>Gammaproteobacteria</taxon>
        <taxon>Pseudomonadales</taxon>
        <taxon>Pseudomonadaceae</taxon>
        <taxon>Pseudomonas</taxon>
    </lineage>
</organism>
<comment type="subcellular location">
    <subcellularLocation>
        <location evidence="1">Cell membrane</location>
        <topology evidence="1">Multi-pass membrane protein</topology>
    </subcellularLocation>
</comment>
<dbReference type="PANTHER" id="PTHR32309:SF13">
    <property type="entry name" value="FERRIC ENTEROBACTIN TRANSPORT PROTEIN FEPE"/>
    <property type="match status" value="1"/>
</dbReference>
<dbReference type="Pfam" id="PF02706">
    <property type="entry name" value="Wzz"/>
    <property type="match status" value="1"/>
</dbReference>
<dbReference type="SUPFAM" id="SSF160355">
    <property type="entry name" value="Bacterial polysaccharide co-polymerase-like"/>
    <property type="match status" value="2"/>
</dbReference>
<evidence type="ECO:0000256" key="3">
    <source>
        <dbReference type="ARBA" id="ARBA00022692"/>
    </source>
</evidence>
<evidence type="ECO:0000259" key="8">
    <source>
        <dbReference type="Pfam" id="PF02706"/>
    </source>
</evidence>